<gene>
    <name evidence="9" type="ORF">ON006_16030</name>
</gene>
<dbReference type="Proteomes" id="UP001164653">
    <property type="component" value="Chromosome"/>
</dbReference>
<evidence type="ECO:0000256" key="1">
    <source>
        <dbReference type="ARBA" id="ARBA00006249"/>
    </source>
</evidence>
<dbReference type="RefSeq" id="WP_244822910.1">
    <property type="nucleotide sequence ID" value="NZ_CP112998.1"/>
</dbReference>
<dbReference type="GO" id="GO:0052689">
    <property type="term" value="F:carboxylic ester hydrolase activity"/>
    <property type="evidence" value="ECO:0007669"/>
    <property type="project" value="UniProtKB-KW"/>
</dbReference>
<feature type="chain" id="PRO_5039330392" evidence="8">
    <location>
        <begin position="20"/>
        <end position="491"/>
    </location>
</feature>
<reference evidence="9" key="1">
    <citation type="submission" date="2022-11" db="EMBL/GenBank/DDBJ databases">
        <title>Dyadobacter pollutisoli sp. nov., isolated from plastic dumped soil.</title>
        <authorList>
            <person name="Kim J.M."/>
            <person name="Kim K.R."/>
            <person name="Lee J.K."/>
            <person name="Hao L."/>
            <person name="Jeon C.O."/>
        </authorList>
    </citation>
    <scope>NUCLEOTIDE SEQUENCE</scope>
    <source>
        <strain evidence="9">U1</strain>
    </source>
</reference>
<evidence type="ECO:0000256" key="3">
    <source>
        <dbReference type="ARBA" id="ARBA00022723"/>
    </source>
</evidence>
<name>A0A9E8N643_9BACT</name>
<evidence type="ECO:0000256" key="4">
    <source>
        <dbReference type="ARBA" id="ARBA00022729"/>
    </source>
</evidence>
<keyword evidence="4 8" id="KW-0732">Signal</keyword>
<keyword evidence="10" id="KW-1185">Reference proteome</keyword>
<keyword evidence="5 9" id="KW-0378">Hydrolase</keyword>
<evidence type="ECO:0000256" key="7">
    <source>
        <dbReference type="ARBA" id="ARBA00023157"/>
    </source>
</evidence>
<sequence length="491" mass="54452">MRKFYISFALMLFARLAVAQHVKPCKPCEELKKLQLPDVTIVVAEANAGDTISNRDEPWRGTVVIKKPFCRILGRISKEINFELLLPEESNTRFLMSGGGGFVGTIQNDFQRKVDEGFATAGTDTGHQGGEDAKWAYNNMERQLNFGRLAIHRTAVVSKAIMQNYYCAAASKSYFVGCSRGGGQAMVEAQYYPEDFDGIVAGAPAFAWPAIAAKFLQHSQYNYPDPKKLSPVVTKDNLKLLQKEVLRQCDQLDGSVDGIINNPGKCKLDFSKLPLCANEKPGSVCFTKAQMAAIRAIYSPLVANGKQIYPGFPFGGEAEDNSWDPWITAPISSAQKEPSLHHMFSTNIFKYLIFNDSTFSYSNYNFKNFTTETAYASSYLDATNTDYSEFKKRNGKIIFFHGWNDAALSANATIEHYNGILKSDKDAESYARLFLLPGVLHCGGGPGCDNVDWVSLIIDWVEKSKAPDQIVASKEAGGKTITKHIFPYPKE</sequence>
<dbReference type="PANTHER" id="PTHR33938:SF15">
    <property type="entry name" value="FERULOYL ESTERASE B-RELATED"/>
    <property type="match status" value="1"/>
</dbReference>
<evidence type="ECO:0000313" key="10">
    <source>
        <dbReference type="Proteomes" id="UP001164653"/>
    </source>
</evidence>
<dbReference type="GO" id="GO:0046872">
    <property type="term" value="F:metal ion binding"/>
    <property type="evidence" value="ECO:0007669"/>
    <property type="project" value="UniProtKB-KW"/>
</dbReference>
<dbReference type="EMBL" id="CP112998">
    <property type="protein sequence ID" value="WAC09262.1"/>
    <property type="molecule type" value="Genomic_DNA"/>
</dbReference>
<dbReference type="SUPFAM" id="SSF53474">
    <property type="entry name" value="alpha/beta-Hydrolases"/>
    <property type="match status" value="1"/>
</dbReference>
<comment type="similarity">
    <text evidence="1">Belongs to the tannase family.</text>
</comment>
<evidence type="ECO:0000256" key="8">
    <source>
        <dbReference type="SAM" id="SignalP"/>
    </source>
</evidence>
<dbReference type="Gene3D" id="3.40.50.1820">
    <property type="entry name" value="alpha/beta hydrolase"/>
    <property type="match status" value="1"/>
</dbReference>
<evidence type="ECO:0000313" key="9">
    <source>
        <dbReference type="EMBL" id="WAC09262.1"/>
    </source>
</evidence>
<evidence type="ECO:0000256" key="2">
    <source>
        <dbReference type="ARBA" id="ARBA00022487"/>
    </source>
</evidence>
<dbReference type="PANTHER" id="PTHR33938">
    <property type="entry name" value="FERULOYL ESTERASE B-RELATED"/>
    <property type="match status" value="1"/>
</dbReference>
<evidence type="ECO:0000256" key="5">
    <source>
        <dbReference type="ARBA" id="ARBA00022801"/>
    </source>
</evidence>
<organism evidence="9 10">
    <name type="scientific">Dyadobacter pollutisoli</name>
    <dbReference type="NCBI Taxonomy" id="2910158"/>
    <lineage>
        <taxon>Bacteria</taxon>
        <taxon>Pseudomonadati</taxon>
        <taxon>Bacteroidota</taxon>
        <taxon>Cytophagia</taxon>
        <taxon>Cytophagales</taxon>
        <taxon>Spirosomataceae</taxon>
        <taxon>Dyadobacter</taxon>
    </lineage>
</organism>
<keyword evidence="6" id="KW-0106">Calcium</keyword>
<accession>A0A9E8N643</accession>
<evidence type="ECO:0000256" key="6">
    <source>
        <dbReference type="ARBA" id="ARBA00022837"/>
    </source>
</evidence>
<keyword evidence="2" id="KW-0719">Serine esterase</keyword>
<dbReference type="AlphaFoldDB" id="A0A9E8N643"/>
<keyword evidence="3" id="KW-0479">Metal-binding</keyword>
<dbReference type="InterPro" id="IPR029058">
    <property type="entry name" value="AB_hydrolase_fold"/>
</dbReference>
<dbReference type="Pfam" id="PF07519">
    <property type="entry name" value="Tannase"/>
    <property type="match status" value="1"/>
</dbReference>
<feature type="signal peptide" evidence="8">
    <location>
        <begin position="1"/>
        <end position="19"/>
    </location>
</feature>
<proteinExistence type="inferred from homology"/>
<keyword evidence="7" id="KW-1015">Disulfide bond</keyword>
<protein>
    <submittedName>
        <fullName evidence="9">Tannase/feruloyl esterase family alpha/beta hydrolase</fullName>
    </submittedName>
</protein>
<dbReference type="InterPro" id="IPR011118">
    <property type="entry name" value="Tannase/feruloyl_esterase"/>
</dbReference>
<dbReference type="KEGG" id="dpf:ON006_16030"/>